<keyword evidence="1" id="KW-0812">Transmembrane</keyword>
<accession>A0ABM6RP63</accession>
<dbReference type="Proteomes" id="UP000325292">
    <property type="component" value="Chromosome"/>
</dbReference>
<dbReference type="RefSeq" id="WP_103374854.1">
    <property type="nucleotide sequence ID" value="NZ_CP133983.1"/>
</dbReference>
<name>A0ABM6RP63_9FIRM</name>
<dbReference type="NCBIfam" id="TIGR03940">
    <property type="entry name" value="PGA_PgaD"/>
    <property type="match status" value="1"/>
</dbReference>
<dbReference type="EMBL" id="CP019454">
    <property type="protein sequence ID" value="AUW93082.1"/>
    <property type="molecule type" value="Genomic_DNA"/>
</dbReference>
<keyword evidence="1" id="KW-1133">Transmembrane helix</keyword>
<evidence type="ECO:0000256" key="1">
    <source>
        <dbReference type="SAM" id="Phobius"/>
    </source>
</evidence>
<protein>
    <submittedName>
        <fullName evidence="2">Poly-beta-1,6-N-acetyl-D-glucosamine biosynthesis protein PgaD</fullName>
    </submittedName>
</protein>
<keyword evidence="1" id="KW-0472">Membrane</keyword>
<feature type="transmembrane region" description="Helical" evidence="1">
    <location>
        <begin position="20"/>
        <end position="47"/>
    </location>
</feature>
<evidence type="ECO:0000313" key="2">
    <source>
        <dbReference type="EMBL" id="AUW93082.1"/>
    </source>
</evidence>
<evidence type="ECO:0000313" key="3">
    <source>
        <dbReference type="Proteomes" id="UP000325292"/>
    </source>
</evidence>
<gene>
    <name evidence="2" type="ORF">BXT84_03220</name>
</gene>
<reference evidence="2 3" key="1">
    <citation type="journal article" date="2019" name="Sci. Rep.">
        <title>Sulfobacillus thermotolerans: new insights into resistance and metabolic capacities of acidophilic chemolithotrophs.</title>
        <authorList>
            <person name="Panyushkina A.E."/>
            <person name="Babenko V.V."/>
            <person name="Nikitina A.S."/>
            <person name="Selezneva O.V."/>
            <person name="Tsaplina I.A."/>
            <person name="Letarova M.A."/>
            <person name="Kostryukova E.S."/>
            <person name="Letarov A.V."/>
        </authorList>
    </citation>
    <scope>NUCLEOTIDE SEQUENCE [LARGE SCALE GENOMIC DNA]</scope>
    <source>
        <strain evidence="2 3">Kr1</strain>
    </source>
</reference>
<dbReference type="InterPro" id="IPR023829">
    <property type="entry name" value="PGA_PgaD"/>
</dbReference>
<proteinExistence type="predicted"/>
<organism evidence="2 3">
    <name type="scientific">Sulfobacillus thermotolerans</name>
    <dbReference type="NCBI Taxonomy" id="338644"/>
    <lineage>
        <taxon>Bacteria</taxon>
        <taxon>Bacillati</taxon>
        <taxon>Bacillota</taxon>
        <taxon>Clostridia</taxon>
        <taxon>Eubacteriales</taxon>
        <taxon>Clostridiales Family XVII. Incertae Sedis</taxon>
        <taxon>Sulfobacillus</taxon>
    </lineage>
</organism>
<sequence length="138" mass="15818">MIINGRQSRGKRLLEYLTTVSGWILMLSLATQFLLSLLLWGLGITYVKRYLWVTAEPALTWHVLVVTCVVAIVAGIVMGLWGHYNRTRYGLLHRRHMPEPVSLQELSTHFGIPQETLNQLQSARWVEYDDDVTLLSNP</sequence>
<feature type="transmembrane region" description="Helical" evidence="1">
    <location>
        <begin position="59"/>
        <end position="84"/>
    </location>
</feature>
<dbReference type="Pfam" id="PF13994">
    <property type="entry name" value="PgaD"/>
    <property type="match status" value="1"/>
</dbReference>
<keyword evidence="3" id="KW-1185">Reference proteome</keyword>